<evidence type="ECO:0000313" key="2">
    <source>
        <dbReference type="EMBL" id="PJJ57718.1"/>
    </source>
</evidence>
<evidence type="ECO:0000313" key="3">
    <source>
        <dbReference type="Proteomes" id="UP000230842"/>
    </source>
</evidence>
<dbReference type="Proteomes" id="UP000230842">
    <property type="component" value="Unassembled WGS sequence"/>
</dbReference>
<dbReference type="Pfam" id="PF08592">
    <property type="entry name" value="Anthrone_oxy"/>
    <property type="match status" value="1"/>
</dbReference>
<reference evidence="2 3" key="1">
    <citation type="submission" date="2017-11" db="EMBL/GenBank/DDBJ databases">
        <title>Genomic Encyclopedia of Archaeal and Bacterial Type Strains, Phase II (KMG-II): From Individual Species to Whole Genera.</title>
        <authorList>
            <person name="Goeker M."/>
        </authorList>
    </citation>
    <scope>NUCLEOTIDE SEQUENCE [LARGE SCALE GENOMIC DNA]</scope>
    <source>
        <strain evidence="2 3">DSM 27763</strain>
    </source>
</reference>
<keyword evidence="1" id="KW-1133">Transmembrane helix</keyword>
<evidence type="ECO:0000256" key="1">
    <source>
        <dbReference type="SAM" id="Phobius"/>
    </source>
</evidence>
<dbReference type="AlphaFoldDB" id="A0A0B2B6U9"/>
<comment type="caution">
    <text evidence="2">The sequence shown here is derived from an EMBL/GenBank/DDBJ whole genome shotgun (WGS) entry which is preliminary data.</text>
</comment>
<keyword evidence="1" id="KW-0472">Membrane</keyword>
<gene>
    <name evidence="2" type="ORF">CLV56_1956</name>
</gene>
<dbReference type="InterPro" id="IPR013901">
    <property type="entry name" value="Anthrone_oxy"/>
</dbReference>
<organism evidence="2 3">
    <name type="scientific">Mumia flava</name>
    <dbReference type="NCBI Taxonomy" id="1348852"/>
    <lineage>
        <taxon>Bacteria</taxon>
        <taxon>Bacillati</taxon>
        <taxon>Actinomycetota</taxon>
        <taxon>Actinomycetes</taxon>
        <taxon>Propionibacteriales</taxon>
        <taxon>Nocardioidaceae</taxon>
        <taxon>Mumia</taxon>
    </lineage>
</organism>
<feature type="transmembrane region" description="Helical" evidence="1">
    <location>
        <begin position="12"/>
        <end position="34"/>
    </location>
</feature>
<accession>A0A0B2B6U9</accession>
<protein>
    <submittedName>
        <fullName evidence="2">Putative membrane protein</fullName>
    </submittedName>
</protein>
<name>A0A0B2B6U9_9ACTN</name>
<sequence length="166" mass="17046">MRDMTTVLGTTAVAATVTTGLVAGLLVVFAHAVMPGLGTLGDRAYLTAFQRIDAAIGNPWMMLAFLGSPVLVVAALAVDLGGDRVASPWLVAALVLIVVTIAITVVVHLPINALAQEAAPAFADASDLRARFETRWVPWNTVRAVTSTASLTALCGALLAIGRAAG</sequence>
<keyword evidence="3" id="KW-1185">Reference proteome</keyword>
<dbReference type="EMBL" id="PGEZ01000001">
    <property type="protein sequence ID" value="PJJ57718.1"/>
    <property type="molecule type" value="Genomic_DNA"/>
</dbReference>
<feature type="transmembrane region" description="Helical" evidence="1">
    <location>
        <begin position="54"/>
        <end position="77"/>
    </location>
</feature>
<feature type="transmembrane region" description="Helical" evidence="1">
    <location>
        <begin position="141"/>
        <end position="161"/>
    </location>
</feature>
<feature type="transmembrane region" description="Helical" evidence="1">
    <location>
        <begin position="89"/>
        <end position="111"/>
    </location>
</feature>
<keyword evidence="1" id="KW-0812">Transmembrane</keyword>
<proteinExistence type="predicted"/>